<protein>
    <submittedName>
        <fullName evidence="1">Uncharacterized protein</fullName>
    </submittedName>
</protein>
<sequence>MRHSFRSFY</sequence>
<organism evidence="1 2">
    <name type="scientific">Enterococcus avium</name>
    <name type="common">Streptococcus avium</name>
    <dbReference type="NCBI Taxonomy" id="33945"/>
    <lineage>
        <taxon>Bacteria</taxon>
        <taxon>Bacillati</taxon>
        <taxon>Bacillota</taxon>
        <taxon>Bacilli</taxon>
        <taxon>Lactobacillales</taxon>
        <taxon>Enterococcaceae</taxon>
        <taxon>Enterococcus</taxon>
    </lineage>
</organism>
<comment type="caution">
    <text evidence="1">The sequence shown here is derived from an EMBL/GenBank/DDBJ whole genome shotgun (WGS) entry which is preliminary data.</text>
</comment>
<evidence type="ECO:0000313" key="2">
    <source>
        <dbReference type="Proteomes" id="UP000288388"/>
    </source>
</evidence>
<proteinExistence type="predicted"/>
<gene>
    <name evidence="1" type="ORF">EK398_01905</name>
</gene>
<dbReference type="EMBL" id="RYZS01000001">
    <property type="protein sequence ID" value="RVU96506.1"/>
    <property type="molecule type" value="Genomic_DNA"/>
</dbReference>
<accession>A0A437USJ4</accession>
<name>A0A437USJ4_ENTAV</name>
<reference evidence="1 2" key="1">
    <citation type="submission" date="2018-12" db="EMBL/GenBank/DDBJ databases">
        <title>A novel vanA-carrying plasmid in a clinical isolate of Enterococcus avium.</title>
        <authorList>
            <person name="Bernasconi O.J."/>
            <person name="Luzzaro F."/>
            <person name="Endimiani A."/>
        </authorList>
    </citation>
    <scope>NUCLEOTIDE SEQUENCE [LARGE SCALE GENOMIC DNA]</scope>
    <source>
        <strain evidence="1 2">LC0559/18</strain>
    </source>
</reference>
<dbReference type="Proteomes" id="UP000288388">
    <property type="component" value="Unassembled WGS sequence"/>
</dbReference>
<evidence type="ECO:0000313" key="1">
    <source>
        <dbReference type="EMBL" id="RVU96506.1"/>
    </source>
</evidence>